<dbReference type="OrthoDB" id="5344169at2759"/>
<protein>
    <submittedName>
        <fullName evidence="7">Uncharacterized protein</fullName>
    </submittedName>
</protein>
<evidence type="ECO:0000256" key="3">
    <source>
        <dbReference type="ARBA" id="ARBA00022692"/>
    </source>
</evidence>
<feature type="transmembrane region" description="Helical" evidence="6">
    <location>
        <begin position="301"/>
        <end position="318"/>
    </location>
</feature>
<keyword evidence="8" id="KW-1185">Reference proteome</keyword>
<keyword evidence="4 6" id="KW-1133">Transmembrane helix</keyword>
<evidence type="ECO:0000256" key="4">
    <source>
        <dbReference type="ARBA" id="ARBA00022989"/>
    </source>
</evidence>
<dbReference type="InterPro" id="IPR036259">
    <property type="entry name" value="MFS_trans_sf"/>
</dbReference>
<keyword evidence="5 6" id="KW-0472">Membrane</keyword>
<feature type="transmembrane region" description="Helical" evidence="6">
    <location>
        <begin position="237"/>
        <end position="258"/>
    </location>
</feature>
<dbReference type="PANTHER" id="PTHR23513">
    <property type="entry name" value="INTEGRAL MEMBRANE EFFLUX PROTEIN-RELATED"/>
    <property type="match status" value="1"/>
</dbReference>
<evidence type="ECO:0000256" key="6">
    <source>
        <dbReference type="SAM" id="Phobius"/>
    </source>
</evidence>
<organism evidence="7 8">
    <name type="scientific">Cadophora malorum</name>
    <dbReference type="NCBI Taxonomy" id="108018"/>
    <lineage>
        <taxon>Eukaryota</taxon>
        <taxon>Fungi</taxon>
        <taxon>Dikarya</taxon>
        <taxon>Ascomycota</taxon>
        <taxon>Pezizomycotina</taxon>
        <taxon>Leotiomycetes</taxon>
        <taxon>Helotiales</taxon>
        <taxon>Ploettnerulaceae</taxon>
        <taxon>Cadophora</taxon>
    </lineage>
</organism>
<dbReference type="EMBL" id="JAFJYH010000139">
    <property type="protein sequence ID" value="KAG4418022.1"/>
    <property type="molecule type" value="Genomic_DNA"/>
</dbReference>
<comment type="caution">
    <text evidence="7">The sequence shown here is derived from an EMBL/GenBank/DDBJ whole genome shotgun (WGS) entry which is preliminary data.</text>
</comment>
<feature type="transmembrane region" description="Helical" evidence="6">
    <location>
        <begin position="119"/>
        <end position="141"/>
    </location>
</feature>
<keyword evidence="3 6" id="KW-0812">Transmembrane</keyword>
<evidence type="ECO:0000313" key="8">
    <source>
        <dbReference type="Proteomes" id="UP000664132"/>
    </source>
</evidence>
<reference evidence="7" key="1">
    <citation type="submission" date="2021-02" db="EMBL/GenBank/DDBJ databases">
        <title>Genome sequence Cadophora malorum strain M34.</title>
        <authorList>
            <person name="Stefanovic E."/>
            <person name="Vu D."/>
            <person name="Scully C."/>
            <person name="Dijksterhuis J."/>
            <person name="Roader J."/>
            <person name="Houbraken J."/>
        </authorList>
    </citation>
    <scope>NUCLEOTIDE SEQUENCE</scope>
    <source>
        <strain evidence="7">M34</strain>
    </source>
</reference>
<evidence type="ECO:0000313" key="7">
    <source>
        <dbReference type="EMBL" id="KAG4418022.1"/>
    </source>
</evidence>
<dbReference type="AlphaFoldDB" id="A0A8H7TF26"/>
<accession>A0A8H7TF26</accession>
<evidence type="ECO:0000256" key="1">
    <source>
        <dbReference type="ARBA" id="ARBA00004651"/>
    </source>
</evidence>
<sequence length="589" mass="66078">MIYIPGIMLYKFGIEAFNGSIIALATSRYDREARLAGKSAMKFERVGLLTGLNQACQCFGSMLVTPLIRKNPTKTVISGAVLAFGVLIAVLLIVDAATGGKLKPRGWDRRHGVEDFGYYGTYNTDVMIPFYCFTGLAYGMVETIRRVIPKDIVGGDVQKLLRMDSIVHIFYEVSGGALTTSLALIRYLGNNMSFIITPILLALASVIWRLISVPPVPEDTKTLELARLEEVDRNRGIVSVILDGLFEGVVVFFKSLVLRIKVLFSSRRNISIIVAGSNFGALLGALFVFLFTTLIHTPLPWIRVDSITLSIIWFLVFWHPPRRKMSQAWIVAGAFAPLSFGWAAGDVSLVAYVQSQLQNEKRSGGKYDEISPLSAVMSCLYSTYIVVYAIMSPVLGNYIDGVYNREKDVQEAKKYVAVCLEPASAVQTRPHKRSPTSEAKLQRKWQVQKTRLIPRKCFETYYPIGDVVRRSILPKSTISHQAVARESDKFAAERLQVLGELLESDLDYDATISYIQHALHTQELDTKFVNVLTDLYTHVARRKDIPETLNDIPRVDSQLLIWLIFSYSDAKKAWNKFVESTIEQMKDAE</sequence>
<proteinExistence type="predicted"/>
<comment type="subcellular location">
    <subcellularLocation>
        <location evidence="1">Cell membrane</location>
        <topology evidence="1">Multi-pass membrane protein</topology>
    </subcellularLocation>
</comment>
<dbReference type="Proteomes" id="UP000664132">
    <property type="component" value="Unassembled WGS sequence"/>
</dbReference>
<feature type="transmembrane region" description="Helical" evidence="6">
    <location>
        <begin position="330"/>
        <end position="353"/>
    </location>
</feature>
<feature type="transmembrane region" description="Helical" evidence="6">
    <location>
        <begin position="270"/>
        <end position="295"/>
    </location>
</feature>
<evidence type="ECO:0000256" key="5">
    <source>
        <dbReference type="ARBA" id="ARBA00023136"/>
    </source>
</evidence>
<dbReference type="Gene3D" id="1.20.1250.20">
    <property type="entry name" value="MFS general substrate transporter like domains"/>
    <property type="match status" value="1"/>
</dbReference>
<dbReference type="GO" id="GO:0005886">
    <property type="term" value="C:plasma membrane"/>
    <property type="evidence" value="ECO:0007669"/>
    <property type="project" value="UniProtKB-SubCell"/>
</dbReference>
<evidence type="ECO:0000256" key="2">
    <source>
        <dbReference type="ARBA" id="ARBA00022475"/>
    </source>
</evidence>
<feature type="transmembrane region" description="Helical" evidence="6">
    <location>
        <begin position="76"/>
        <end position="98"/>
    </location>
</feature>
<keyword evidence="2" id="KW-1003">Cell membrane</keyword>
<gene>
    <name evidence="7" type="ORF">IFR04_008842</name>
</gene>
<dbReference type="PANTHER" id="PTHR23513:SF6">
    <property type="entry name" value="MAJOR FACILITATOR SUPERFAMILY ASSOCIATED DOMAIN-CONTAINING PROTEIN"/>
    <property type="match status" value="1"/>
</dbReference>
<feature type="transmembrane region" description="Helical" evidence="6">
    <location>
        <begin position="373"/>
        <end position="395"/>
    </location>
</feature>
<dbReference type="SUPFAM" id="SSF103473">
    <property type="entry name" value="MFS general substrate transporter"/>
    <property type="match status" value="1"/>
</dbReference>
<feature type="transmembrane region" description="Helical" evidence="6">
    <location>
        <begin position="192"/>
        <end position="211"/>
    </location>
</feature>
<name>A0A8H7TF26_9HELO</name>